<evidence type="ECO:0000313" key="4">
    <source>
        <dbReference type="EMBL" id="TDU31272.1"/>
    </source>
</evidence>
<keyword evidence="2" id="KW-0802">TPR repeat</keyword>
<dbReference type="InterPro" id="IPR011990">
    <property type="entry name" value="TPR-like_helical_dom_sf"/>
</dbReference>
<organism evidence="4 5">
    <name type="scientific">Panacagrimonas perspica</name>
    <dbReference type="NCBI Taxonomy" id="381431"/>
    <lineage>
        <taxon>Bacteria</taxon>
        <taxon>Pseudomonadati</taxon>
        <taxon>Pseudomonadota</taxon>
        <taxon>Gammaproteobacteria</taxon>
        <taxon>Nevskiales</taxon>
        <taxon>Nevskiaceae</taxon>
        <taxon>Panacagrimonas</taxon>
    </lineage>
</organism>
<dbReference type="RefSeq" id="WP_133879875.1">
    <property type="nucleotide sequence ID" value="NZ_MWIN01000014.1"/>
</dbReference>
<sequence>MLDSTLGGLLFPLGVALGWYLARRLPGSRSAGPQSGPDTHSPIAGISTLVHDDPDQAVAALLNTEHLTEEAVELHLTMGGLFRRRGQVDRALRVHEALLSRTTLTQAQRNRTEYELAEDYLKAGVFDRAEQIYSSLADRGFKLLACLEAVISIHESSHDWPGAIAVSRRLEAASGNSRRSITAQYQCEMSEEARRAKNDDEALVQARRALSTDNTSARAHLVVGRLAQARSDWSEATTAYAKVAELEPKLMPEIVRPLWECCRDWGRPEYFVHWMEDLPEDQRIGIIDVVRAELLNETGMDPSGFLLEAFESRPSWSVLEQVTRLETPENPELLGRVSGAMRSALKTLSSERQKYQCQSCGMKPAQLFWHCPSCKQWGTVFPLEDRLQVRNSPLP</sequence>
<dbReference type="InterPro" id="IPR019734">
    <property type="entry name" value="TPR_rpt"/>
</dbReference>
<dbReference type="Gene3D" id="1.25.40.10">
    <property type="entry name" value="Tetratricopeptide repeat domain"/>
    <property type="match status" value="1"/>
</dbReference>
<keyword evidence="1" id="KW-0479">Metal-binding</keyword>
<evidence type="ECO:0000313" key="5">
    <source>
        <dbReference type="Proteomes" id="UP000295341"/>
    </source>
</evidence>
<dbReference type="OrthoDB" id="507476at2"/>
<protein>
    <submittedName>
        <fullName evidence="4">Lipopolysaccharide biosynthesis regulator YciM</fullName>
    </submittedName>
</protein>
<dbReference type="Pfam" id="PF18073">
    <property type="entry name" value="Zn_ribbon_LapB"/>
    <property type="match status" value="1"/>
</dbReference>
<dbReference type="GO" id="GO:0046872">
    <property type="term" value="F:metal ion binding"/>
    <property type="evidence" value="ECO:0007669"/>
    <property type="project" value="UniProtKB-KW"/>
</dbReference>
<feature type="repeat" description="TPR" evidence="2">
    <location>
        <begin position="217"/>
        <end position="250"/>
    </location>
</feature>
<name>A0A4R7PC36_9GAMM</name>
<dbReference type="PROSITE" id="PS50005">
    <property type="entry name" value="TPR"/>
    <property type="match status" value="1"/>
</dbReference>
<evidence type="ECO:0000259" key="3">
    <source>
        <dbReference type="Pfam" id="PF18073"/>
    </source>
</evidence>
<comment type="caution">
    <text evidence="4">The sequence shown here is derived from an EMBL/GenBank/DDBJ whole genome shotgun (WGS) entry which is preliminary data.</text>
</comment>
<evidence type="ECO:0000256" key="2">
    <source>
        <dbReference type="PROSITE-ProRule" id="PRU00339"/>
    </source>
</evidence>
<dbReference type="SUPFAM" id="SSF48452">
    <property type="entry name" value="TPR-like"/>
    <property type="match status" value="1"/>
</dbReference>
<feature type="domain" description="LapB rubredoxin metal binding" evidence="3">
    <location>
        <begin position="355"/>
        <end position="380"/>
    </location>
</feature>
<accession>A0A4R7PC36</accession>
<keyword evidence="5" id="KW-1185">Reference proteome</keyword>
<dbReference type="InterPro" id="IPR041166">
    <property type="entry name" value="Rubredoxin_2"/>
</dbReference>
<gene>
    <name evidence="4" type="ORF">DFR24_0636</name>
</gene>
<dbReference type="Proteomes" id="UP000295341">
    <property type="component" value="Unassembled WGS sequence"/>
</dbReference>
<proteinExistence type="predicted"/>
<reference evidence="4 5" key="1">
    <citation type="submission" date="2019-03" db="EMBL/GenBank/DDBJ databases">
        <title>Genomic Encyclopedia of Type Strains, Phase IV (KMG-IV): sequencing the most valuable type-strain genomes for metagenomic binning, comparative biology and taxonomic classification.</title>
        <authorList>
            <person name="Goeker M."/>
        </authorList>
    </citation>
    <scope>NUCLEOTIDE SEQUENCE [LARGE SCALE GENOMIC DNA]</scope>
    <source>
        <strain evidence="4 5">DSM 26377</strain>
    </source>
</reference>
<dbReference type="EMBL" id="SOBT01000008">
    <property type="protein sequence ID" value="TDU31272.1"/>
    <property type="molecule type" value="Genomic_DNA"/>
</dbReference>
<dbReference type="AlphaFoldDB" id="A0A4R7PC36"/>
<evidence type="ECO:0000256" key="1">
    <source>
        <dbReference type="ARBA" id="ARBA00022723"/>
    </source>
</evidence>